<feature type="domain" description="Midasin AAA lid" evidence="3">
    <location>
        <begin position="13"/>
        <end position="108"/>
    </location>
</feature>
<evidence type="ECO:0000256" key="2">
    <source>
        <dbReference type="ARBA" id="ARBA00022840"/>
    </source>
</evidence>
<name>A0AAD5GAX3_AMBAR</name>
<dbReference type="InterPro" id="IPR040848">
    <property type="entry name" value="AAA_lid_7"/>
</dbReference>
<feature type="non-terminal residue" evidence="4">
    <location>
        <position position="228"/>
    </location>
</feature>
<reference evidence="4" key="1">
    <citation type="submission" date="2022-06" db="EMBL/GenBank/DDBJ databases">
        <title>Uncovering the hologenomic basis of an extraordinary plant invasion.</title>
        <authorList>
            <person name="Bieker V.C."/>
            <person name="Martin M.D."/>
            <person name="Gilbert T."/>
            <person name="Hodgins K."/>
            <person name="Battlay P."/>
            <person name="Petersen B."/>
            <person name="Wilson J."/>
        </authorList>
    </citation>
    <scope>NUCLEOTIDE SEQUENCE</scope>
    <source>
        <strain evidence="4">AA19_3_7</strain>
        <tissue evidence="4">Leaf</tissue>
    </source>
</reference>
<evidence type="ECO:0000313" key="4">
    <source>
        <dbReference type="EMBL" id="KAI7735790.1"/>
    </source>
</evidence>
<organism evidence="4 5">
    <name type="scientific">Ambrosia artemisiifolia</name>
    <name type="common">Common ragweed</name>
    <dbReference type="NCBI Taxonomy" id="4212"/>
    <lineage>
        <taxon>Eukaryota</taxon>
        <taxon>Viridiplantae</taxon>
        <taxon>Streptophyta</taxon>
        <taxon>Embryophyta</taxon>
        <taxon>Tracheophyta</taxon>
        <taxon>Spermatophyta</taxon>
        <taxon>Magnoliopsida</taxon>
        <taxon>eudicotyledons</taxon>
        <taxon>Gunneridae</taxon>
        <taxon>Pentapetalae</taxon>
        <taxon>asterids</taxon>
        <taxon>campanulids</taxon>
        <taxon>Asterales</taxon>
        <taxon>Asteraceae</taxon>
        <taxon>Asteroideae</taxon>
        <taxon>Heliantheae alliance</taxon>
        <taxon>Heliantheae</taxon>
        <taxon>Ambrosia</taxon>
    </lineage>
</organism>
<dbReference type="PANTHER" id="PTHR48103">
    <property type="entry name" value="MIDASIN-RELATED"/>
    <property type="match status" value="1"/>
</dbReference>
<protein>
    <recommendedName>
        <fullName evidence="3">Midasin AAA lid domain-containing protein</fullName>
    </recommendedName>
</protein>
<dbReference type="GO" id="GO:0005634">
    <property type="term" value="C:nucleus"/>
    <property type="evidence" value="ECO:0007669"/>
    <property type="project" value="TreeGrafter"/>
</dbReference>
<dbReference type="GO" id="GO:0000027">
    <property type="term" value="P:ribosomal large subunit assembly"/>
    <property type="evidence" value="ECO:0007669"/>
    <property type="project" value="TreeGrafter"/>
</dbReference>
<proteinExistence type="predicted"/>
<keyword evidence="5" id="KW-1185">Reference proteome</keyword>
<comment type="caution">
    <text evidence="4">The sequence shown here is derived from an EMBL/GenBank/DDBJ whole genome shotgun (WGS) entry which is preliminary data.</text>
</comment>
<dbReference type="GO" id="GO:0000055">
    <property type="term" value="P:ribosomal large subunit export from nucleus"/>
    <property type="evidence" value="ECO:0007669"/>
    <property type="project" value="TreeGrafter"/>
</dbReference>
<keyword evidence="2" id="KW-0067">ATP-binding</keyword>
<dbReference type="Gene3D" id="3.40.50.300">
    <property type="entry name" value="P-loop containing nucleotide triphosphate hydrolases"/>
    <property type="match status" value="1"/>
</dbReference>
<dbReference type="PANTHER" id="PTHR48103:SF2">
    <property type="entry name" value="MIDASIN"/>
    <property type="match status" value="1"/>
</dbReference>
<dbReference type="InterPro" id="IPR027417">
    <property type="entry name" value="P-loop_NTPase"/>
</dbReference>
<evidence type="ECO:0000259" key="3">
    <source>
        <dbReference type="Pfam" id="PF17867"/>
    </source>
</evidence>
<gene>
    <name evidence="4" type="ORF">M8C21_000552</name>
</gene>
<evidence type="ECO:0000313" key="5">
    <source>
        <dbReference type="Proteomes" id="UP001206925"/>
    </source>
</evidence>
<keyword evidence="1" id="KW-0547">Nucleotide-binding</keyword>
<dbReference type="Pfam" id="PF17867">
    <property type="entry name" value="AAA_lid_7"/>
    <property type="match status" value="1"/>
</dbReference>
<dbReference type="AlphaFoldDB" id="A0AAD5GAX3"/>
<accession>A0AAD5GAX3</accession>
<dbReference type="Proteomes" id="UP001206925">
    <property type="component" value="Unassembled WGS sequence"/>
</dbReference>
<dbReference type="GO" id="GO:0030687">
    <property type="term" value="C:preribosome, large subunit precursor"/>
    <property type="evidence" value="ECO:0007669"/>
    <property type="project" value="TreeGrafter"/>
</dbReference>
<dbReference type="SUPFAM" id="SSF52540">
    <property type="entry name" value="P-loop containing nucleoside triphosphate hydrolases"/>
    <property type="match status" value="1"/>
</dbReference>
<sequence length="228" mass="26204">VYVDELVVEDHLFICRSLYPSIPEPLLSKLVNFNKRLYEDTMIHHKFGRSGYPWEFNLRDIIRSCQMIEGAPESSKSDCFLNTVYVQRMRSSTDRQEVTKLYEEEFGVKPLINLYPRVQLNPEYLIIGNTHVKRNILQSSTISSCELKILPGQRQSLETIAQCLHHQWLVLLIGPAASGKTSLIRLMSQLTGNVLNELSLSSATDISELLGCFEQYNAIRHYRLAIDQ</sequence>
<feature type="non-terminal residue" evidence="4">
    <location>
        <position position="1"/>
    </location>
</feature>
<evidence type="ECO:0000256" key="1">
    <source>
        <dbReference type="ARBA" id="ARBA00022741"/>
    </source>
</evidence>
<dbReference type="GO" id="GO:0005524">
    <property type="term" value="F:ATP binding"/>
    <property type="evidence" value="ECO:0007669"/>
    <property type="project" value="UniProtKB-KW"/>
</dbReference>
<dbReference type="EMBL" id="JAMZMK010009435">
    <property type="protein sequence ID" value="KAI7735790.1"/>
    <property type="molecule type" value="Genomic_DNA"/>
</dbReference>